<reference evidence="2 3" key="1">
    <citation type="submission" date="2020-08" db="EMBL/GenBank/DDBJ databases">
        <title>Functional genomics of gut bacteria from endangered species of beetles.</title>
        <authorList>
            <person name="Carlos-Shanley C."/>
        </authorList>
    </citation>
    <scope>NUCLEOTIDE SEQUENCE [LARGE SCALE GENOMIC DNA]</scope>
    <source>
        <strain evidence="2 3">S00198</strain>
    </source>
</reference>
<feature type="compositionally biased region" description="Pro residues" evidence="1">
    <location>
        <begin position="8"/>
        <end position="22"/>
    </location>
</feature>
<keyword evidence="3" id="KW-1185">Reference proteome</keyword>
<name>A0A7X0U964_9BURK</name>
<accession>A0A7X0U964</accession>
<dbReference type="Proteomes" id="UP000575083">
    <property type="component" value="Unassembled WGS sequence"/>
</dbReference>
<protein>
    <submittedName>
        <fullName evidence="2">Uncharacterized protein</fullName>
    </submittedName>
</protein>
<feature type="compositionally biased region" description="Pro residues" evidence="1">
    <location>
        <begin position="255"/>
        <end position="268"/>
    </location>
</feature>
<evidence type="ECO:0000256" key="1">
    <source>
        <dbReference type="SAM" id="MobiDB-lite"/>
    </source>
</evidence>
<evidence type="ECO:0000313" key="2">
    <source>
        <dbReference type="EMBL" id="MBB6559215.1"/>
    </source>
</evidence>
<evidence type="ECO:0000313" key="3">
    <source>
        <dbReference type="Proteomes" id="UP000575083"/>
    </source>
</evidence>
<comment type="caution">
    <text evidence="2">The sequence shown here is derived from an EMBL/GenBank/DDBJ whole genome shotgun (WGS) entry which is preliminary data.</text>
</comment>
<dbReference type="RefSeq" id="WP_311773819.1">
    <property type="nucleotide sequence ID" value="NZ_JACHLK010000003.1"/>
</dbReference>
<feature type="region of interest" description="Disordered" evidence="1">
    <location>
        <begin position="1"/>
        <end position="22"/>
    </location>
</feature>
<dbReference type="EMBL" id="JACHLK010000003">
    <property type="protein sequence ID" value="MBB6559215.1"/>
    <property type="molecule type" value="Genomic_DNA"/>
</dbReference>
<feature type="region of interest" description="Disordered" evidence="1">
    <location>
        <begin position="252"/>
        <end position="285"/>
    </location>
</feature>
<organism evidence="2 3">
    <name type="scientific">Acidovorax soli</name>
    <dbReference type="NCBI Taxonomy" id="592050"/>
    <lineage>
        <taxon>Bacteria</taxon>
        <taxon>Pseudomonadati</taxon>
        <taxon>Pseudomonadota</taxon>
        <taxon>Betaproteobacteria</taxon>
        <taxon>Burkholderiales</taxon>
        <taxon>Comamonadaceae</taxon>
        <taxon>Acidovorax</taxon>
    </lineage>
</organism>
<gene>
    <name evidence="2" type="ORF">HNP48_001882</name>
</gene>
<feature type="compositionally biased region" description="Pro residues" evidence="1">
    <location>
        <begin position="276"/>
        <end position="285"/>
    </location>
</feature>
<dbReference type="AlphaFoldDB" id="A0A7X0U964"/>
<proteinExistence type="predicted"/>
<sequence length="285" mass="30333">MQVEPLPGGLPPSPFEPRLPVAPPGTMVAPECEARARPVVHRVVVPLLAVASLLGAGCSSLDVPRADNYPASNQKKARAVHHWDVLADDVATRITDKIRHWPAGEHPIYVSASGDTSFNNGFRKLLITRLLDRGVVVSNQPSAVTLAFETQLVQHPARVSNSLPMPLTRLALGVGVARDWVHRAPSATSVVAGMTAIGALADVAQYTTDGPAAGGPTRTEVLITTSLESGDRYLARTSDVYYIDQDDAVLYQVQQPPPPPPPPPPPTPVKTWQVVSPPPALWGAP</sequence>